<dbReference type="AlphaFoldDB" id="A0A923L0C4"/>
<dbReference type="Gene3D" id="1.10.3720.10">
    <property type="entry name" value="MetI-like"/>
    <property type="match status" value="1"/>
</dbReference>
<dbReference type="EMBL" id="JACONZ010000001">
    <property type="protein sequence ID" value="MBC5580117.1"/>
    <property type="molecule type" value="Genomic_DNA"/>
</dbReference>
<organism evidence="9 10">
    <name type="scientific">Anaerofilum hominis</name>
    <dbReference type="NCBI Taxonomy" id="2763016"/>
    <lineage>
        <taxon>Bacteria</taxon>
        <taxon>Bacillati</taxon>
        <taxon>Bacillota</taxon>
        <taxon>Clostridia</taxon>
        <taxon>Eubacteriales</taxon>
        <taxon>Oscillospiraceae</taxon>
        <taxon>Anaerofilum</taxon>
    </lineage>
</organism>
<keyword evidence="5 7" id="KW-1133">Transmembrane helix</keyword>
<dbReference type="GO" id="GO:0055085">
    <property type="term" value="P:transmembrane transport"/>
    <property type="evidence" value="ECO:0007669"/>
    <property type="project" value="InterPro"/>
</dbReference>
<feature type="domain" description="ABC transmembrane type-1" evidence="8">
    <location>
        <begin position="96"/>
        <end position="305"/>
    </location>
</feature>
<evidence type="ECO:0000256" key="5">
    <source>
        <dbReference type="ARBA" id="ARBA00022989"/>
    </source>
</evidence>
<feature type="transmembrane region" description="Helical" evidence="7">
    <location>
        <begin position="225"/>
        <end position="247"/>
    </location>
</feature>
<keyword evidence="2 7" id="KW-0813">Transport</keyword>
<gene>
    <name evidence="9" type="ORF">H8S23_01195</name>
</gene>
<feature type="transmembrane region" description="Helical" evidence="7">
    <location>
        <begin position="284"/>
        <end position="305"/>
    </location>
</feature>
<dbReference type="PANTHER" id="PTHR43227">
    <property type="entry name" value="BLL4140 PROTEIN"/>
    <property type="match status" value="1"/>
</dbReference>
<dbReference type="InterPro" id="IPR050809">
    <property type="entry name" value="UgpAE/MalFG_permease"/>
</dbReference>
<protein>
    <submittedName>
        <fullName evidence="9">Sugar ABC transporter permease</fullName>
    </submittedName>
</protein>
<evidence type="ECO:0000256" key="3">
    <source>
        <dbReference type="ARBA" id="ARBA00022475"/>
    </source>
</evidence>
<keyword evidence="3" id="KW-1003">Cell membrane</keyword>
<evidence type="ECO:0000256" key="6">
    <source>
        <dbReference type="ARBA" id="ARBA00023136"/>
    </source>
</evidence>
<evidence type="ECO:0000256" key="1">
    <source>
        <dbReference type="ARBA" id="ARBA00004651"/>
    </source>
</evidence>
<name>A0A923L0C4_9FIRM</name>
<comment type="subcellular location">
    <subcellularLocation>
        <location evidence="1 7">Cell membrane</location>
        <topology evidence="1 7">Multi-pass membrane protein</topology>
    </subcellularLocation>
</comment>
<dbReference type="InterPro" id="IPR035906">
    <property type="entry name" value="MetI-like_sf"/>
</dbReference>
<feature type="transmembrane region" description="Helical" evidence="7">
    <location>
        <begin position="41"/>
        <end position="62"/>
    </location>
</feature>
<evidence type="ECO:0000256" key="2">
    <source>
        <dbReference type="ARBA" id="ARBA00022448"/>
    </source>
</evidence>
<feature type="transmembrane region" description="Helical" evidence="7">
    <location>
        <begin position="174"/>
        <end position="190"/>
    </location>
</feature>
<comment type="caution">
    <text evidence="9">The sequence shown here is derived from an EMBL/GenBank/DDBJ whole genome shotgun (WGS) entry which is preliminary data.</text>
</comment>
<accession>A0A923L0C4</accession>
<dbReference type="PROSITE" id="PS50928">
    <property type="entry name" value="ABC_TM1"/>
    <property type="match status" value="1"/>
</dbReference>
<keyword evidence="10" id="KW-1185">Reference proteome</keyword>
<comment type="similarity">
    <text evidence="7">Belongs to the binding-protein-dependent transport system permease family.</text>
</comment>
<dbReference type="GO" id="GO:0005886">
    <property type="term" value="C:plasma membrane"/>
    <property type="evidence" value="ECO:0007669"/>
    <property type="project" value="UniProtKB-SubCell"/>
</dbReference>
<evidence type="ECO:0000256" key="7">
    <source>
        <dbReference type="RuleBase" id="RU363032"/>
    </source>
</evidence>
<evidence type="ECO:0000313" key="10">
    <source>
        <dbReference type="Proteomes" id="UP000659630"/>
    </source>
</evidence>
<feature type="transmembrane region" description="Helical" evidence="7">
    <location>
        <begin position="133"/>
        <end position="154"/>
    </location>
</feature>
<reference evidence="9" key="1">
    <citation type="submission" date="2020-08" db="EMBL/GenBank/DDBJ databases">
        <title>Genome public.</title>
        <authorList>
            <person name="Liu C."/>
            <person name="Sun Q."/>
        </authorList>
    </citation>
    <scope>NUCLEOTIDE SEQUENCE</scope>
    <source>
        <strain evidence="9">BX8</strain>
    </source>
</reference>
<dbReference type="Pfam" id="PF00528">
    <property type="entry name" value="BPD_transp_1"/>
    <property type="match status" value="1"/>
</dbReference>
<evidence type="ECO:0000259" key="8">
    <source>
        <dbReference type="PROSITE" id="PS50928"/>
    </source>
</evidence>
<dbReference type="SUPFAM" id="SSF161098">
    <property type="entry name" value="MetI-like"/>
    <property type="match status" value="1"/>
</dbReference>
<dbReference type="PANTHER" id="PTHR43227:SF8">
    <property type="entry name" value="DIACETYLCHITOBIOSE UPTAKE SYSTEM PERMEASE PROTEIN DASB"/>
    <property type="match status" value="1"/>
</dbReference>
<dbReference type="Proteomes" id="UP000659630">
    <property type="component" value="Unassembled WGS sequence"/>
</dbReference>
<sequence length="315" mass="34625">MSRRQNFTTKAVPLNRRWQTPWRRRGSISKSGADRAAPPRAAWAFLAPSLAGVLLFVLFPFADTVRRSFFDPMGGSFVGLANYQSVLANSAFRLAAKNTARFIAVCLPLLLVLSLALALMVRAAKGGGRLFRTTYLVPMAVPVASIALLWQALFAQNGIANSLLSAMGSRPVDFMGTGAAFWVLIFTYLWKNSGYDMILWMAGLDGIPQSLYEAARVDGASNFQCFCHITLPGLLPTLFMTAVLSLLNTFKVFREAYLVAGSYPQTDIYLLQHLFNNWFADLDLGRLSAAAVLVAAVLLTVILLFQRVLNRGDEL</sequence>
<evidence type="ECO:0000313" key="9">
    <source>
        <dbReference type="EMBL" id="MBC5580117.1"/>
    </source>
</evidence>
<dbReference type="InterPro" id="IPR000515">
    <property type="entry name" value="MetI-like"/>
</dbReference>
<proteinExistence type="inferred from homology"/>
<feature type="transmembrane region" description="Helical" evidence="7">
    <location>
        <begin position="102"/>
        <end position="121"/>
    </location>
</feature>
<keyword evidence="6 7" id="KW-0472">Membrane</keyword>
<keyword evidence="4 7" id="KW-0812">Transmembrane</keyword>
<dbReference type="CDD" id="cd06261">
    <property type="entry name" value="TM_PBP2"/>
    <property type="match status" value="1"/>
</dbReference>
<evidence type="ECO:0000256" key="4">
    <source>
        <dbReference type="ARBA" id="ARBA00022692"/>
    </source>
</evidence>